<evidence type="ECO:0000313" key="2">
    <source>
        <dbReference type="Proteomes" id="UP000672097"/>
    </source>
</evidence>
<protein>
    <submittedName>
        <fullName evidence="1">Uncharacterized protein</fullName>
    </submittedName>
</protein>
<gene>
    <name evidence="1" type="ORF">KAK11_09660</name>
</gene>
<sequence length="70" mass="7786">MIDAVRLTRHAQAIATLADDPHGKCRKHDKANDNFPHIFAPTMVDDSRGTLAYQPDIQPTLSVNEMALLM</sequence>
<organism evidence="1 2">
    <name type="scientific">Ideonella paludis</name>
    <dbReference type="NCBI Taxonomy" id="1233411"/>
    <lineage>
        <taxon>Bacteria</taxon>
        <taxon>Pseudomonadati</taxon>
        <taxon>Pseudomonadota</taxon>
        <taxon>Betaproteobacteria</taxon>
        <taxon>Burkholderiales</taxon>
        <taxon>Sphaerotilaceae</taxon>
        <taxon>Ideonella</taxon>
    </lineage>
</organism>
<dbReference type="EMBL" id="JAGQDG010000003">
    <property type="protein sequence ID" value="MBQ0935593.1"/>
    <property type="molecule type" value="Genomic_DNA"/>
</dbReference>
<keyword evidence="2" id="KW-1185">Reference proteome</keyword>
<dbReference type="RefSeq" id="WP_210808674.1">
    <property type="nucleotide sequence ID" value="NZ_JAGQDG010000003.1"/>
</dbReference>
<comment type="caution">
    <text evidence="1">The sequence shown here is derived from an EMBL/GenBank/DDBJ whole genome shotgun (WGS) entry which is preliminary data.</text>
</comment>
<reference evidence="1 2" key="1">
    <citation type="submission" date="2021-04" db="EMBL/GenBank/DDBJ databases">
        <title>The genome sequence of type strain Ideonella paludis KCTC 32238.</title>
        <authorList>
            <person name="Liu Y."/>
        </authorList>
    </citation>
    <scope>NUCLEOTIDE SEQUENCE [LARGE SCALE GENOMIC DNA]</scope>
    <source>
        <strain evidence="1 2">KCTC 32238</strain>
    </source>
</reference>
<evidence type="ECO:0000313" key="1">
    <source>
        <dbReference type="EMBL" id="MBQ0935593.1"/>
    </source>
</evidence>
<name>A0ABS5DWR3_9BURK</name>
<proteinExistence type="predicted"/>
<accession>A0ABS5DWR3</accession>
<dbReference type="Proteomes" id="UP000672097">
    <property type="component" value="Unassembled WGS sequence"/>
</dbReference>